<protein>
    <submittedName>
        <fullName evidence="2">Glycerophosphodiester phosphodiesterase</fullName>
    </submittedName>
</protein>
<dbReference type="PANTHER" id="PTHR46211">
    <property type="entry name" value="GLYCEROPHOSPHORYL DIESTER PHOSPHODIESTERASE"/>
    <property type="match status" value="1"/>
</dbReference>
<dbReference type="GO" id="GO:0008081">
    <property type="term" value="F:phosphoric diester hydrolase activity"/>
    <property type="evidence" value="ECO:0007669"/>
    <property type="project" value="InterPro"/>
</dbReference>
<dbReference type="Proteomes" id="UP000037558">
    <property type="component" value="Unassembled WGS sequence"/>
</dbReference>
<comment type="caution">
    <text evidence="2">The sequence shown here is derived from an EMBL/GenBank/DDBJ whole genome shotgun (WGS) entry which is preliminary data.</text>
</comment>
<dbReference type="InterPro" id="IPR030395">
    <property type="entry name" value="GP_PDE_dom"/>
</dbReference>
<dbReference type="AlphaFoldDB" id="A0A0M0KRB1"/>
<dbReference type="PROSITE" id="PS51704">
    <property type="entry name" value="GP_PDE"/>
    <property type="match status" value="1"/>
</dbReference>
<dbReference type="PANTHER" id="PTHR46211:SF1">
    <property type="entry name" value="GLYCEROPHOSPHODIESTER PHOSPHODIESTERASE, CYTOPLASMIC"/>
    <property type="match status" value="1"/>
</dbReference>
<dbReference type="Gene3D" id="3.20.20.190">
    <property type="entry name" value="Phosphatidylinositol (PI) phosphodiesterase"/>
    <property type="match status" value="1"/>
</dbReference>
<dbReference type="STRING" id="284581.AMD01_19545"/>
<dbReference type="RefSeq" id="WP_053403121.1">
    <property type="nucleotide sequence ID" value="NZ_LILC01000030.1"/>
</dbReference>
<accession>A0A0M0KRB1</accession>
<evidence type="ECO:0000313" key="2">
    <source>
        <dbReference type="EMBL" id="KOO41137.1"/>
    </source>
</evidence>
<evidence type="ECO:0000313" key="3">
    <source>
        <dbReference type="Proteomes" id="UP000037558"/>
    </source>
</evidence>
<proteinExistence type="predicted"/>
<keyword evidence="3" id="KW-1185">Reference proteome</keyword>
<dbReference type="OrthoDB" id="384721at2"/>
<dbReference type="InterPro" id="IPR017946">
    <property type="entry name" value="PLC-like_Pdiesterase_TIM-brl"/>
</dbReference>
<evidence type="ECO:0000259" key="1">
    <source>
        <dbReference type="PROSITE" id="PS51704"/>
    </source>
</evidence>
<reference evidence="3" key="1">
    <citation type="submission" date="2015-08" db="EMBL/GenBank/DDBJ databases">
        <title>Fjat-14210 dsm16467.</title>
        <authorList>
            <person name="Liu B."/>
            <person name="Wang J."/>
            <person name="Zhu Y."/>
            <person name="Liu G."/>
            <person name="Chen Q."/>
            <person name="Chen Z."/>
            <person name="Lan J."/>
            <person name="Che J."/>
            <person name="Ge C."/>
            <person name="Shi H."/>
            <person name="Pan Z."/>
            <person name="Liu X."/>
        </authorList>
    </citation>
    <scope>NUCLEOTIDE SEQUENCE [LARGE SCALE GENOMIC DNA]</scope>
    <source>
        <strain evidence="3">DSM 16467</strain>
    </source>
</reference>
<dbReference type="Pfam" id="PF03009">
    <property type="entry name" value="GDPD"/>
    <property type="match status" value="1"/>
</dbReference>
<feature type="domain" description="GP-PDE" evidence="1">
    <location>
        <begin position="5"/>
        <end position="240"/>
    </location>
</feature>
<dbReference type="GO" id="GO:0006629">
    <property type="term" value="P:lipid metabolic process"/>
    <property type="evidence" value="ECO:0007669"/>
    <property type="project" value="InterPro"/>
</dbReference>
<dbReference type="SUPFAM" id="SSF51695">
    <property type="entry name" value="PLC-like phosphodiesterases"/>
    <property type="match status" value="1"/>
</dbReference>
<dbReference type="PATRIC" id="fig|284581.3.peg.4297"/>
<dbReference type="CDD" id="cd08563">
    <property type="entry name" value="GDPD_TtGDE_like"/>
    <property type="match status" value="1"/>
</dbReference>
<sequence length="240" mass="27247">MSNDLMIYAHRGYSGRYPENTMAAFKAAYETGAQGIELDVQLTKDGEAVIIHDEKIDRTTNGTGYVKDYTYEELSKFDAGSWFNPSFSKERIPRLQSFLKWVTEQDKEMMVNLELKTDLFDYQGIEQKVLTLIEEAGLKQRIIISSFNFDTLKRVRQLDNDIAIGVLFEGIDEEKIGQARSIHAEALHCDQSFALSKGGIEAIAQGLQLRVYTVNNHEDFGPLQTANVQIVMTDYPEKQS</sequence>
<name>A0A0M0KRB1_9BACI</name>
<dbReference type="EMBL" id="LILC01000030">
    <property type="protein sequence ID" value="KOO41137.1"/>
    <property type="molecule type" value="Genomic_DNA"/>
</dbReference>
<organism evidence="2 3">
    <name type="scientific">Priestia koreensis</name>
    <dbReference type="NCBI Taxonomy" id="284581"/>
    <lineage>
        <taxon>Bacteria</taxon>
        <taxon>Bacillati</taxon>
        <taxon>Bacillota</taxon>
        <taxon>Bacilli</taxon>
        <taxon>Bacillales</taxon>
        <taxon>Bacillaceae</taxon>
        <taxon>Priestia</taxon>
    </lineage>
</organism>
<gene>
    <name evidence="2" type="ORF">AMD01_19545</name>
</gene>